<sequence>MNSDVVRCGTRQFCPCFHHINSRQRISTSKEMHLLPSTVVVILGVALAQDHAKLTMWATQTDVGGCSLPKGDYALQDAFALGDDPSLGELIYKQGNIDSPCGMVFQISCDGREPVKAIVASTNFGGGADLILSTWDKATGLSPGITYCSVSMTNENPLTASVPVCYTRAVSEGNGIIYYTKITVMNTGGRVASQVSIGGNTGSRSSGAWFQVSGQMSPSDNAAFTFTDGTTLDFALSDCLTSNEGDVQIFGGSS</sequence>
<proteinExistence type="predicted"/>
<geneLocation type="mitochondrion" evidence="2"/>
<name>A0A0G4IQ69_PLABS</name>
<evidence type="ECO:0000313" key="4">
    <source>
        <dbReference type="Proteomes" id="UP000290189"/>
    </source>
</evidence>
<keyword evidence="3" id="KW-1185">Reference proteome</keyword>
<dbReference type="EMBL" id="OVEO01000008">
    <property type="protein sequence ID" value="SPQ97667.1"/>
    <property type="molecule type" value="Genomic_DNA"/>
</dbReference>
<dbReference type="Proteomes" id="UP000290189">
    <property type="component" value="Unassembled WGS sequence"/>
</dbReference>
<dbReference type="Proteomes" id="UP000039324">
    <property type="component" value="Unassembled WGS sequence"/>
</dbReference>
<organism evidence="1 3">
    <name type="scientific">Plasmodiophora brassicae</name>
    <name type="common">Clubroot disease agent</name>
    <dbReference type="NCBI Taxonomy" id="37360"/>
    <lineage>
        <taxon>Eukaryota</taxon>
        <taxon>Sar</taxon>
        <taxon>Rhizaria</taxon>
        <taxon>Endomyxa</taxon>
        <taxon>Phytomyxea</taxon>
        <taxon>Plasmodiophorida</taxon>
        <taxon>Plasmodiophoridae</taxon>
        <taxon>Plasmodiophora</taxon>
    </lineage>
</organism>
<protein>
    <submittedName>
        <fullName evidence="1">Uncharacterized protein</fullName>
    </submittedName>
</protein>
<dbReference type="OrthoDB" id="568194at2759"/>
<gene>
    <name evidence="1" type="ORF">PBRA_000702</name>
    <name evidence="2" type="ORF">PLBR_LOCUS4882</name>
</gene>
<reference evidence="1 3" key="1">
    <citation type="submission" date="2015-02" db="EMBL/GenBank/DDBJ databases">
        <authorList>
            <person name="Chooi Y.-H."/>
        </authorList>
    </citation>
    <scope>NUCLEOTIDE SEQUENCE [LARGE SCALE GENOMIC DNA]</scope>
    <source>
        <strain evidence="1">E3</strain>
    </source>
</reference>
<dbReference type="AlphaFoldDB" id="A0A0G4IQ69"/>
<keyword evidence="2" id="KW-0496">Mitochondrion</keyword>
<evidence type="ECO:0000313" key="2">
    <source>
        <dbReference type="EMBL" id="SPQ97667.1"/>
    </source>
</evidence>
<evidence type="ECO:0000313" key="1">
    <source>
        <dbReference type="EMBL" id="CEO97357.1"/>
    </source>
</evidence>
<accession>A0A0G4IQ69</accession>
<evidence type="ECO:0000313" key="3">
    <source>
        <dbReference type="Proteomes" id="UP000039324"/>
    </source>
</evidence>
<dbReference type="EMBL" id="CDSF01000079">
    <property type="protein sequence ID" value="CEO97357.1"/>
    <property type="molecule type" value="Genomic_DNA"/>
</dbReference>
<reference evidence="2 4" key="2">
    <citation type="submission" date="2018-03" db="EMBL/GenBank/DDBJ databases">
        <authorList>
            <person name="Fogelqvist J."/>
        </authorList>
    </citation>
    <scope>NUCLEOTIDE SEQUENCE [LARGE SCALE GENOMIC DNA]</scope>
</reference>